<evidence type="ECO:0000256" key="2">
    <source>
        <dbReference type="SAM" id="Phobius"/>
    </source>
</evidence>
<protein>
    <submittedName>
        <fullName evidence="3">Uncharacterized protein</fullName>
    </submittedName>
</protein>
<keyword evidence="1" id="KW-0175">Coiled coil</keyword>
<dbReference type="EMBL" id="AFOC01000060">
    <property type="protein sequence ID" value="EGV50855.1"/>
    <property type="molecule type" value="Genomic_DNA"/>
</dbReference>
<gene>
    <name evidence="3" type="ORF">Rifp1Sym_cg00090</name>
</gene>
<name>G2DEU8_9GAMM</name>
<sequence>MRFVQRNNATSKLPTEHSFKGSFMPSSPIDDILHRLHTLQAELEREIDQLLDEKRRLFHYTLEQGRVRFEQGMRALQRHQKVGIWTYLRTARLGHLLTAPVIYGVFIPFVLLDIIATLYQHICFRVYGIPRVVRRDYLVIDRQHLAYLNAIQKLNCIYCGYGSGLIEYVREIAARTEQYWCPIKHARRTPDPHRLVERFVDYGDADAYTARLKALRQEIATLEKTASPTSQNGEDR</sequence>
<organism evidence="3 4">
    <name type="scientific">endosymbiont of Riftia pachyptila</name>
    <name type="common">vent Ph05</name>
    <dbReference type="NCBI Taxonomy" id="1048808"/>
    <lineage>
        <taxon>Bacteria</taxon>
        <taxon>Pseudomonadati</taxon>
        <taxon>Pseudomonadota</taxon>
        <taxon>Gammaproteobacteria</taxon>
        <taxon>sulfur-oxidizing symbionts</taxon>
    </lineage>
</organism>
<dbReference type="AlphaFoldDB" id="G2DEU8"/>
<keyword evidence="2" id="KW-0812">Transmembrane</keyword>
<dbReference type="PATRIC" id="fig|1048808.3.peg.2150"/>
<feature type="coiled-coil region" evidence="1">
    <location>
        <begin position="29"/>
        <end position="56"/>
    </location>
</feature>
<evidence type="ECO:0000256" key="1">
    <source>
        <dbReference type="SAM" id="Coils"/>
    </source>
</evidence>
<proteinExistence type="predicted"/>
<evidence type="ECO:0000313" key="3">
    <source>
        <dbReference type="EMBL" id="EGV50855.1"/>
    </source>
</evidence>
<keyword evidence="2" id="KW-1133">Transmembrane helix</keyword>
<keyword evidence="2" id="KW-0472">Membrane</keyword>
<accession>G2DEU8</accession>
<dbReference type="Proteomes" id="UP000004491">
    <property type="component" value="Unassembled WGS sequence"/>
</dbReference>
<keyword evidence="4" id="KW-1185">Reference proteome</keyword>
<comment type="caution">
    <text evidence="3">The sequence shown here is derived from an EMBL/GenBank/DDBJ whole genome shotgun (WGS) entry which is preliminary data.</text>
</comment>
<feature type="transmembrane region" description="Helical" evidence="2">
    <location>
        <begin position="96"/>
        <end position="119"/>
    </location>
</feature>
<evidence type="ECO:0000313" key="4">
    <source>
        <dbReference type="Proteomes" id="UP000004491"/>
    </source>
</evidence>
<reference evidence="3" key="1">
    <citation type="journal article" date="2011" name="ISME J.">
        <title>The endosymbionts of the deep-sea tubeworms Riftia pachyptila and Tevnia jerichonana share an identical physiology as revealed by proteogenomic analyses.</title>
        <authorList>
            <person name="Gardebrecht A."/>
            <person name="Markert S."/>
            <person name="Felbeck H."/>
            <person name="Thuermer A."/>
            <person name="Albrecht D."/>
            <person name="Wollherr A."/>
            <person name="Kabisch J."/>
            <person name="Lehmann R."/>
            <person name="Daniel R."/>
            <person name="Liesegang H."/>
            <person name="Hecker M."/>
            <person name="Sievert S.M."/>
            <person name="Schweder T."/>
        </authorList>
    </citation>
    <scope>NUCLEOTIDE SEQUENCE [LARGE SCALE GENOMIC DNA]</scope>
</reference>